<organism evidence="2 3">
    <name type="scientific">Microlunatus antarcticus</name>
    <dbReference type="NCBI Taxonomy" id="53388"/>
    <lineage>
        <taxon>Bacteria</taxon>
        <taxon>Bacillati</taxon>
        <taxon>Actinomycetota</taxon>
        <taxon>Actinomycetes</taxon>
        <taxon>Propionibacteriales</taxon>
        <taxon>Propionibacteriaceae</taxon>
        <taxon>Microlunatus</taxon>
    </lineage>
</organism>
<evidence type="ECO:0000313" key="2">
    <source>
        <dbReference type="EMBL" id="MBB3325313.1"/>
    </source>
</evidence>
<evidence type="ECO:0000313" key="3">
    <source>
        <dbReference type="Proteomes" id="UP000565572"/>
    </source>
</evidence>
<name>A0A7W5P5F2_9ACTN</name>
<sequence length="64" mass="6907">MSQESHRTATVTTVAARDGVATDRPLLPPAPVAVVGAARARLSPRPPLDTPGTRRNRLTERTHR</sequence>
<evidence type="ECO:0000256" key="1">
    <source>
        <dbReference type="SAM" id="MobiDB-lite"/>
    </source>
</evidence>
<dbReference type="EMBL" id="JACHZG010000001">
    <property type="protein sequence ID" value="MBB3325313.1"/>
    <property type="molecule type" value="Genomic_DNA"/>
</dbReference>
<proteinExistence type="predicted"/>
<feature type="compositionally biased region" description="Low complexity" evidence="1">
    <location>
        <begin position="8"/>
        <end position="25"/>
    </location>
</feature>
<dbReference type="Proteomes" id="UP000565572">
    <property type="component" value="Unassembled WGS sequence"/>
</dbReference>
<gene>
    <name evidence="2" type="ORF">FHX39_000257</name>
</gene>
<reference evidence="2 3" key="1">
    <citation type="submission" date="2020-08" db="EMBL/GenBank/DDBJ databases">
        <title>Sequencing the genomes of 1000 actinobacteria strains.</title>
        <authorList>
            <person name="Klenk H.-P."/>
        </authorList>
    </citation>
    <scope>NUCLEOTIDE SEQUENCE [LARGE SCALE GENOMIC DNA]</scope>
    <source>
        <strain evidence="2 3">DSM 11053</strain>
    </source>
</reference>
<dbReference type="AlphaFoldDB" id="A0A7W5P5F2"/>
<feature type="compositionally biased region" description="Low complexity" evidence="1">
    <location>
        <begin position="32"/>
        <end position="41"/>
    </location>
</feature>
<comment type="caution">
    <text evidence="2">The sequence shown here is derived from an EMBL/GenBank/DDBJ whole genome shotgun (WGS) entry which is preliminary data.</text>
</comment>
<protein>
    <submittedName>
        <fullName evidence="2">Uncharacterized protein</fullName>
    </submittedName>
</protein>
<accession>A0A7W5P5F2</accession>
<keyword evidence="3" id="KW-1185">Reference proteome</keyword>
<feature type="region of interest" description="Disordered" evidence="1">
    <location>
        <begin position="1"/>
        <end position="64"/>
    </location>
</feature>